<gene>
    <name evidence="9" type="primary">cyoE</name>
    <name evidence="10" type="ORF">SAMN05216287_3317</name>
</gene>
<feature type="transmembrane region" description="Helical" evidence="9">
    <location>
        <begin position="134"/>
        <end position="154"/>
    </location>
</feature>
<comment type="miscellaneous">
    <text evidence="9">Carbon 2 of the heme B porphyrin ring is defined according to the Fischer nomenclature.</text>
</comment>
<name>A0A1H3D7A3_9PSED</name>
<organism evidence="10 11">
    <name type="scientific">Pseudomonas kuykendallii</name>
    <dbReference type="NCBI Taxonomy" id="1007099"/>
    <lineage>
        <taxon>Bacteria</taxon>
        <taxon>Pseudomonadati</taxon>
        <taxon>Pseudomonadota</taxon>
        <taxon>Gammaproteobacteria</taxon>
        <taxon>Pseudomonadales</taxon>
        <taxon>Pseudomonadaceae</taxon>
        <taxon>Pseudomonas</taxon>
    </lineage>
</organism>
<dbReference type="EC" id="2.5.1.141" evidence="9"/>
<dbReference type="FunFam" id="1.10.357.140:FF:000001">
    <property type="entry name" value="Protoheme IX farnesyltransferase"/>
    <property type="match status" value="1"/>
</dbReference>
<feature type="transmembrane region" description="Helical" evidence="9">
    <location>
        <begin position="235"/>
        <end position="255"/>
    </location>
</feature>
<feature type="transmembrane region" description="Helical" evidence="9">
    <location>
        <begin position="160"/>
        <end position="183"/>
    </location>
</feature>
<dbReference type="CDD" id="cd13957">
    <property type="entry name" value="PT_UbiA_Cox10"/>
    <property type="match status" value="1"/>
</dbReference>
<reference evidence="11" key="1">
    <citation type="submission" date="2016-10" db="EMBL/GenBank/DDBJ databases">
        <authorList>
            <person name="Varghese N."/>
            <person name="Submissions S."/>
        </authorList>
    </citation>
    <scope>NUCLEOTIDE SEQUENCE [LARGE SCALE GENOMIC DNA]</scope>
    <source>
        <strain evidence="11">NRRL B-59562</strain>
    </source>
</reference>
<protein>
    <recommendedName>
        <fullName evidence="9">Protoheme IX farnesyltransferase</fullName>
        <ecNumber evidence="9">2.5.1.141</ecNumber>
    </recommendedName>
    <alternativeName>
        <fullName evidence="9">Heme B farnesyltransferase</fullName>
    </alternativeName>
    <alternativeName>
        <fullName evidence="9">Heme O synthase</fullName>
    </alternativeName>
</protein>
<dbReference type="InterPro" id="IPR030470">
    <property type="entry name" value="UbiA_prenylTrfase_CS"/>
</dbReference>
<proteinExistence type="inferred from homology"/>
<dbReference type="UniPathway" id="UPA00834">
    <property type="reaction ID" value="UER00712"/>
</dbReference>
<comment type="similarity">
    <text evidence="9">Belongs to the UbiA prenyltransferase family. Protoheme IX farnesyltransferase subfamily.</text>
</comment>
<dbReference type="AlphaFoldDB" id="A0A1H3D7A3"/>
<evidence type="ECO:0000256" key="3">
    <source>
        <dbReference type="ARBA" id="ARBA00022679"/>
    </source>
</evidence>
<keyword evidence="3 9" id="KW-0808">Transferase</keyword>
<dbReference type="EMBL" id="FNNU01000005">
    <property type="protein sequence ID" value="SDX62343.1"/>
    <property type="molecule type" value="Genomic_DNA"/>
</dbReference>
<evidence type="ECO:0000256" key="4">
    <source>
        <dbReference type="ARBA" id="ARBA00022692"/>
    </source>
</evidence>
<feature type="transmembrane region" description="Helical" evidence="9">
    <location>
        <begin position="264"/>
        <end position="281"/>
    </location>
</feature>
<evidence type="ECO:0000256" key="7">
    <source>
        <dbReference type="ARBA" id="ARBA00023136"/>
    </source>
</evidence>
<dbReference type="Proteomes" id="UP000243778">
    <property type="component" value="Unassembled WGS sequence"/>
</dbReference>
<evidence type="ECO:0000256" key="1">
    <source>
        <dbReference type="ARBA" id="ARBA00004651"/>
    </source>
</evidence>
<feature type="transmembrane region" description="Helical" evidence="9">
    <location>
        <begin position="81"/>
        <end position="102"/>
    </location>
</feature>
<dbReference type="PANTHER" id="PTHR43448:SF2">
    <property type="entry name" value="PROTOHEME IX FARNESYLTRANSFERASE, MITOCHONDRIAL"/>
    <property type="match status" value="1"/>
</dbReference>
<dbReference type="InterPro" id="IPR044878">
    <property type="entry name" value="UbiA_sf"/>
</dbReference>
<dbReference type="PANTHER" id="PTHR43448">
    <property type="entry name" value="PROTOHEME IX FARNESYLTRANSFERASE, MITOCHONDRIAL"/>
    <property type="match status" value="1"/>
</dbReference>
<evidence type="ECO:0000313" key="11">
    <source>
        <dbReference type="Proteomes" id="UP000243778"/>
    </source>
</evidence>
<evidence type="ECO:0000256" key="2">
    <source>
        <dbReference type="ARBA" id="ARBA00022475"/>
    </source>
</evidence>
<feature type="transmembrane region" description="Helical" evidence="9">
    <location>
        <begin position="108"/>
        <end position="127"/>
    </location>
</feature>
<accession>A0A1H3D7A3</accession>
<evidence type="ECO:0000256" key="9">
    <source>
        <dbReference type="HAMAP-Rule" id="MF_00154"/>
    </source>
</evidence>
<dbReference type="Pfam" id="PF01040">
    <property type="entry name" value="UbiA"/>
    <property type="match status" value="1"/>
</dbReference>
<dbReference type="HAMAP" id="MF_00154">
    <property type="entry name" value="CyoE_CtaB"/>
    <property type="match status" value="1"/>
</dbReference>
<keyword evidence="2 9" id="KW-1003">Cell membrane</keyword>
<feature type="transmembrane region" description="Helical" evidence="9">
    <location>
        <begin position="36"/>
        <end position="60"/>
    </location>
</feature>
<dbReference type="GO" id="GO:0048034">
    <property type="term" value="P:heme O biosynthetic process"/>
    <property type="evidence" value="ECO:0007669"/>
    <property type="project" value="UniProtKB-UniRule"/>
</dbReference>
<evidence type="ECO:0000256" key="5">
    <source>
        <dbReference type="ARBA" id="ARBA00022989"/>
    </source>
</evidence>
<keyword evidence="6 9" id="KW-0350">Heme biosynthesis</keyword>
<dbReference type="InterPro" id="IPR006369">
    <property type="entry name" value="Protohaem_IX_farnesylTrfase"/>
</dbReference>
<dbReference type="InterPro" id="IPR000537">
    <property type="entry name" value="UbiA_prenyltransferase"/>
</dbReference>
<dbReference type="STRING" id="1007099.SAMN05216287_3317"/>
<sequence>MKFKRYLLITKPGIIFGNLISVAGGFFLASKGSIDPWLLLATALGLSLVIASGCVLNNCIDRDIDQRMERTRNRVLVTGAISLKAALAHGVLLGVLGFGTLFLWTNTLALAFAAIGFFIYVVLYSLWLKRASVYGTLVGSLSGAVPPVVGYCAVSNSFDAGAAILLLIFSLWQMPHSYAIAIFRLNDYRAANIPVLPVARGIEATKRHIVLYILAFAAAALMLTVAGFAGYGYLVMALLVSAYWLFIAVSGYGAVDDRLWARKLFAFSIVAISTLSVMMSIDFRGLPEHLLAAAF</sequence>
<keyword evidence="7 9" id="KW-0472">Membrane</keyword>
<evidence type="ECO:0000313" key="10">
    <source>
        <dbReference type="EMBL" id="SDX62343.1"/>
    </source>
</evidence>
<keyword evidence="5 9" id="KW-1133">Transmembrane helix</keyword>
<dbReference type="PROSITE" id="PS00943">
    <property type="entry name" value="UBIA"/>
    <property type="match status" value="1"/>
</dbReference>
<comment type="pathway">
    <text evidence="9">Porphyrin-containing compound metabolism; heme O biosynthesis; heme O from protoheme: step 1/1.</text>
</comment>
<dbReference type="NCBIfam" id="NF003348">
    <property type="entry name" value="PRK04375.1-1"/>
    <property type="match status" value="1"/>
</dbReference>
<keyword evidence="4 9" id="KW-0812">Transmembrane</keyword>
<keyword evidence="11" id="KW-1185">Reference proteome</keyword>
<evidence type="ECO:0000256" key="6">
    <source>
        <dbReference type="ARBA" id="ARBA00023133"/>
    </source>
</evidence>
<comment type="function">
    <text evidence="9">Converts heme B (protoheme IX) to heme O by substitution of the vinyl group on carbon 2 of heme B porphyrin ring with a hydroxyethyl farnesyl side group.</text>
</comment>
<evidence type="ECO:0000256" key="8">
    <source>
        <dbReference type="ARBA" id="ARBA00047690"/>
    </source>
</evidence>
<dbReference type="GO" id="GO:0005886">
    <property type="term" value="C:plasma membrane"/>
    <property type="evidence" value="ECO:0007669"/>
    <property type="project" value="UniProtKB-SubCell"/>
</dbReference>
<dbReference type="RefSeq" id="WP_090230576.1">
    <property type="nucleotide sequence ID" value="NZ_CAURGU010000005.1"/>
</dbReference>
<dbReference type="OrthoDB" id="9814417at2"/>
<feature type="transmembrane region" description="Helical" evidence="9">
    <location>
        <begin position="12"/>
        <end position="30"/>
    </location>
</feature>
<feature type="transmembrane region" description="Helical" evidence="9">
    <location>
        <begin position="209"/>
        <end position="229"/>
    </location>
</feature>
<dbReference type="GO" id="GO:0008495">
    <property type="term" value="F:protoheme IX farnesyltransferase activity"/>
    <property type="evidence" value="ECO:0007669"/>
    <property type="project" value="UniProtKB-UniRule"/>
</dbReference>
<dbReference type="Gene3D" id="1.10.357.140">
    <property type="entry name" value="UbiA prenyltransferase"/>
    <property type="match status" value="1"/>
</dbReference>
<comment type="catalytic activity">
    <reaction evidence="8 9">
        <text>heme b + (2E,6E)-farnesyl diphosphate + H2O = Fe(II)-heme o + diphosphate</text>
        <dbReference type="Rhea" id="RHEA:28070"/>
        <dbReference type="ChEBI" id="CHEBI:15377"/>
        <dbReference type="ChEBI" id="CHEBI:33019"/>
        <dbReference type="ChEBI" id="CHEBI:60344"/>
        <dbReference type="ChEBI" id="CHEBI:60530"/>
        <dbReference type="ChEBI" id="CHEBI:175763"/>
        <dbReference type="EC" id="2.5.1.141"/>
    </reaction>
</comment>
<dbReference type="NCBIfam" id="TIGR01473">
    <property type="entry name" value="cyoE_ctaB"/>
    <property type="match status" value="1"/>
</dbReference>
<comment type="subcellular location">
    <subcellularLocation>
        <location evidence="1 9">Cell membrane</location>
        <topology evidence="1 9">Multi-pass membrane protein</topology>
    </subcellularLocation>
</comment>